<dbReference type="PANTHER" id="PTHR36836">
    <property type="entry name" value="COLANIC ACID BIOSYNTHESIS PROTEIN WCAK"/>
    <property type="match status" value="1"/>
</dbReference>
<dbReference type="STRING" id="592015.HMPREF1705_03146"/>
<comment type="caution">
    <text evidence="2">The sequence shown here is derived from an EMBL/GenBank/DDBJ whole genome shotgun (WGS) entry which is preliminary data.</text>
</comment>
<keyword evidence="2" id="KW-0808">Transferase</keyword>
<evidence type="ECO:0000259" key="1">
    <source>
        <dbReference type="Pfam" id="PF04230"/>
    </source>
</evidence>
<evidence type="ECO:0000313" key="3">
    <source>
        <dbReference type="Proteomes" id="UP000005273"/>
    </source>
</evidence>
<dbReference type="InterPro" id="IPR007345">
    <property type="entry name" value="Polysacch_pyruvyl_Trfase"/>
</dbReference>
<dbReference type="eggNOG" id="COG2327">
    <property type="taxonomic scope" value="Bacteria"/>
</dbReference>
<dbReference type="InterPro" id="IPR019896">
    <property type="entry name" value="Polysacch_pyruvyl_Trfase_CsaB"/>
</dbReference>
<dbReference type="RefSeq" id="WP_009201411.1">
    <property type="nucleotide sequence ID" value="NZ_ACJX03000001.1"/>
</dbReference>
<proteinExistence type="predicted"/>
<accession>A0A0T5XC64</accession>
<evidence type="ECO:0000313" key="2">
    <source>
        <dbReference type="EMBL" id="KRT35889.1"/>
    </source>
</evidence>
<sequence length="348" mass="38486">MAKVYDVVLSGYYGFGNMGDELICQALIEMALRAGIDKSRLCVLSANPKETSEKFGVAAVDRWNLFEVFRALRQSRSLLLGGGGLFQDSTSLRSSFYYWGVVFLARMAGARPWAFGQSVGPFRSKLAAKLARNALKHCSPRYVRDDNSAALLSSWGLELFLAPDAVFALSFKEAVKTSARDVLVFNVRPLPQREGGVKLLVREAERFAKMQGYKLRAVCMAEEDLEELKASGVSPDCEVFLLKKAGDVEPAFEGAAKAVGMRLHFCLLALLKGIPLVAFPYDPKVRSFALTWNIPLWGRGEGFDSLFLEARPAEGQRVAEAREVLRKSFNSALKIALGDEEHWNVNNS</sequence>
<organism evidence="2 3">
    <name type="scientific">Acetomicrobium hydrogeniformans ATCC BAA-1850</name>
    <dbReference type="NCBI Taxonomy" id="592015"/>
    <lineage>
        <taxon>Bacteria</taxon>
        <taxon>Thermotogati</taxon>
        <taxon>Synergistota</taxon>
        <taxon>Synergistia</taxon>
        <taxon>Synergistales</taxon>
        <taxon>Acetomicrobiaceae</taxon>
        <taxon>Acetomicrobium</taxon>
    </lineage>
</organism>
<keyword evidence="3" id="KW-1185">Reference proteome</keyword>
<dbReference type="Pfam" id="PF04230">
    <property type="entry name" value="PS_pyruv_trans"/>
    <property type="match status" value="1"/>
</dbReference>
<dbReference type="AlphaFoldDB" id="A0A0T5XC64"/>
<dbReference type="OrthoDB" id="3199616at2"/>
<dbReference type="NCBIfam" id="TIGR03609">
    <property type="entry name" value="S_layer_CsaB"/>
    <property type="match status" value="1"/>
</dbReference>
<name>A0A0T5XC64_9BACT</name>
<gene>
    <name evidence="2" type="ORF">HMPREF1705_03146</name>
</gene>
<reference evidence="3" key="1">
    <citation type="submission" date="2012-09" db="EMBL/GenBank/DDBJ databases">
        <authorList>
            <person name="Weinstock G."/>
            <person name="Sodergren E."/>
            <person name="Clifton S."/>
            <person name="Fulton L."/>
            <person name="Fulton B."/>
            <person name="Courtney L."/>
            <person name="Fronick C."/>
            <person name="Harrison M."/>
            <person name="Strong C."/>
            <person name="Farmer C."/>
            <person name="Delehaunty K."/>
            <person name="Markovic C."/>
            <person name="Hall O."/>
            <person name="Minx P."/>
            <person name="Tomlinson C."/>
            <person name="Mitreva M."/>
            <person name="Nelson J."/>
            <person name="Hou S."/>
            <person name="Wollam A."/>
            <person name="Pepin K.H."/>
            <person name="Johnson M."/>
            <person name="Bhonagiri V."/>
            <person name="Nash W.E."/>
            <person name="Suruliraj S."/>
            <person name="Warren W."/>
            <person name="Chinwalla A."/>
            <person name="Mardis E.R."/>
            <person name="Wilson R.K."/>
        </authorList>
    </citation>
    <scope>NUCLEOTIDE SEQUENCE [LARGE SCALE GENOMIC DNA]</scope>
    <source>
        <strain evidence="3">OS1</strain>
    </source>
</reference>
<dbReference type="EMBL" id="ACJX03000001">
    <property type="protein sequence ID" value="KRT35889.1"/>
    <property type="molecule type" value="Genomic_DNA"/>
</dbReference>
<dbReference type="PANTHER" id="PTHR36836:SF1">
    <property type="entry name" value="COLANIC ACID BIOSYNTHESIS PROTEIN WCAK"/>
    <property type="match status" value="1"/>
</dbReference>
<dbReference type="GO" id="GO:0016740">
    <property type="term" value="F:transferase activity"/>
    <property type="evidence" value="ECO:0007669"/>
    <property type="project" value="UniProtKB-KW"/>
</dbReference>
<protein>
    <submittedName>
        <fullName evidence="2">Polysaccharide pyruvyl transferase CsaB</fullName>
    </submittedName>
</protein>
<feature type="domain" description="Polysaccharide pyruvyl transferase" evidence="1">
    <location>
        <begin position="17"/>
        <end position="283"/>
    </location>
</feature>
<dbReference type="Proteomes" id="UP000005273">
    <property type="component" value="Unassembled WGS sequence"/>
</dbReference>